<dbReference type="InterPro" id="IPR000847">
    <property type="entry name" value="LysR_HTH_N"/>
</dbReference>
<dbReference type="InterPro" id="IPR058163">
    <property type="entry name" value="LysR-type_TF_proteobact-type"/>
</dbReference>
<accession>A0A644W0G6</accession>
<feature type="region of interest" description="Disordered" evidence="5">
    <location>
        <begin position="1"/>
        <end position="21"/>
    </location>
</feature>
<name>A0A644W0G6_9ZZZZ</name>
<dbReference type="SUPFAM" id="SSF53850">
    <property type="entry name" value="Periplasmic binding protein-like II"/>
    <property type="match status" value="1"/>
</dbReference>
<evidence type="ECO:0000313" key="7">
    <source>
        <dbReference type="EMBL" id="MPL96996.1"/>
    </source>
</evidence>
<dbReference type="SUPFAM" id="SSF46785">
    <property type="entry name" value="Winged helix' DNA-binding domain"/>
    <property type="match status" value="1"/>
</dbReference>
<dbReference type="Pfam" id="PF00126">
    <property type="entry name" value="HTH_1"/>
    <property type="match status" value="1"/>
</dbReference>
<dbReference type="InterPro" id="IPR036390">
    <property type="entry name" value="WH_DNA-bd_sf"/>
</dbReference>
<dbReference type="CDD" id="cd08422">
    <property type="entry name" value="PBP2_CrgA_like"/>
    <property type="match status" value="1"/>
</dbReference>
<dbReference type="InterPro" id="IPR036388">
    <property type="entry name" value="WH-like_DNA-bd_sf"/>
</dbReference>
<dbReference type="PANTHER" id="PTHR30537">
    <property type="entry name" value="HTH-TYPE TRANSCRIPTIONAL REGULATOR"/>
    <property type="match status" value="1"/>
</dbReference>
<dbReference type="Gene3D" id="1.10.10.10">
    <property type="entry name" value="Winged helix-like DNA-binding domain superfamily/Winged helix DNA-binding domain"/>
    <property type="match status" value="1"/>
</dbReference>
<dbReference type="GO" id="GO:0003700">
    <property type="term" value="F:DNA-binding transcription factor activity"/>
    <property type="evidence" value="ECO:0007669"/>
    <property type="project" value="InterPro"/>
</dbReference>
<dbReference type="GO" id="GO:0006351">
    <property type="term" value="P:DNA-templated transcription"/>
    <property type="evidence" value="ECO:0007669"/>
    <property type="project" value="TreeGrafter"/>
</dbReference>
<dbReference type="Gene3D" id="3.40.190.290">
    <property type="match status" value="1"/>
</dbReference>
<feature type="domain" description="HTH lysR-type" evidence="6">
    <location>
        <begin position="35"/>
        <end position="92"/>
    </location>
</feature>
<gene>
    <name evidence="7" type="primary">pgrR_3</name>
    <name evidence="7" type="ORF">SDC9_43183</name>
</gene>
<comment type="caution">
    <text evidence="7">The sequence shown here is derived from an EMBL/GenBank/DDBJ whole genome shotgun (WGS) entry which is preliminary data.</text>
</comment>
<sequence>MSSPPPRARNRTCRTEGRSGFANGAGGGYPARMTWTLADIETFLAVMETGSVSAAGARLRLSKSVVSKRIAEFEAALGTALFLRSAGRISATDAAQELAERLRPALATLVAATESAASGALRGRLAIAAPMSFGIRHLGPVVAGFARAHPGLEIVLNYDDQHIDLARAGFDVALRIGRLRDSTLMARRLCEDPRAIVASPDYLARMGTPATAADLSAHEAIGYLNTRPGEAWELGPGVPPPRPARVAANNGEAMRDMAIAGLGLAFLPSFIVHDALADGRLVAVLPGLAPPPLPISAVWPPIRPMPRKLRLFVDHLVATIGEHPPWLPRG</sequence>
<proteinExistence type="inferred from homology"/>
<dbReference type="PANTHER" id="PTHR30537:SF81">
    <property type="entry name" value="TRANSCRIPTIONAL REGULATOR-RELATED"/>
    <property type="match status" value="1"/>
</dbReference>
<dbReference type="InterPro" id="IPR005119">
    <property type="entry name" value="LysR_subst-bd"/>
</dbReference>
<dbReference type="PROSITE" id="PS50931">
    <property type="entry name" value="HTH_LYSR"/>
    <property type="match status" value="1"/>
</dbReference>
<protein>
    <submittedName>
        <fullName evidence="7">HTH-type transcriptional regulator PgrR</fullName>
    </submittedName>
</protein>
<reference evidence="7" key="1">
    <citation type="submission" date="2019-08" db="EMBL/GenBank/DDBJ databases">
        <authorList>
            <person name="Kucharzyk K."/>
            <person name="Murdoch R.W."/>
            <person name="Higgins S."/>
            <person name="Loffler F."/>
        </authorList>
    </citation>
    <scope>NUCLEOTIDE SEQUENCE</scope>
</reference>
<dbReference type="EMBL" id="VSSQ01000535">
    <property type="protein sequence ID" value="MPL96996.1"/>
    <property type="molecule type" value="Genomic_DNA"/>
</dbReference>
<keyword evidence="2" id="KW-0805">Transcription regulation</keyword>
<evidence type="ECO:0000256" key="3">
    <source>
        <dbReference type="ARBA" id="ARBA00023125"/>
    </source>
</evidence>
<organism evidence="7">
    <name type="scientific">bioreactor metagenome</name>
    <dbReference type="NCBI Taxonomy" id="1076179"/>
    <lineage>
        <taxon>unclassified sequences</taxon>
        <taxon>metagenomes</taxon>
        <taxon>ecological metagenomes</taxon>
    </lineage>
</organism>
<dbReference type="GO" id="GO:0043565">
    <property type="term" value="F:sequence-specific DNA binding"/>
    <property type="evidence" value="ECO:0007669"/>
    <property type="project" value="TreeGrafter"/>
</dbReference>
<dbReference type="Pfam" id="PF03466">
    <property type="entry name" value="LysR_substrate"/>
    <property type="match status" value="1"/>
</dbReference>
<keyword evidence="4" id="KW-0804">Transcription</keyword>
<dbReference type="AlphaFoldDB" id="A0A644W0G6"/>
<keyword evidence="3" id="KW-0238">DNA-binding</keyword>
<comment type="similarity">
    <text evidence="1">Belongs to the LysR transcriptional regulatory family.</text>
</comment>
<evidence type="ECO:0000256" key="4">
    <source>
        <dbReference type="ARBA" id="ARBA00023163"/>
    </source>
</evidence>
<evidence type="ECO:0000256" key="5">
    <source>
        <dbReference type="SAM" id="MobiDB-lite"/>
    </source>
</evidence>
<evidence type="ECO:0000259" key="6">
    <source>
        <dbReference type="PROSITE" id="PS50931"/>
    </source>
</evidence>
<evidence type="ECO:0000256" key="2">
    <source>
        <dbReference type="ARBA" id="ARBA00023015"/>
    </source>
</evidence>
<evidence type="ECO:0000256" key="1">
    <source>
        <dbReference type="ARBA" id="ARBA00009437"/>
    </source>
</evidence>